<evidence type="ECO:0000313" key="2">
    <source>
        <dbReference type="Proteomes" id="UP000092993"/>
    </source>
</evidence>
<dbReference type="Proteomes" id="UP000092993">
    <property type="component" value="Unassembled WGS sequence"/>
</dbReference>
<reference evidence="1 2" key="1">
    <citation type="submission" date="2016-03" db="EMBL/GenBank/DDBJ databases">
        <title>Whole genome sequencing of Grifola frondosa 9006-11.</title>
        <authorList>
            <person name="Min B."/>
            <person name="Park H."/>
            <person name="Kim J.-G."/>
            <person name="Cho H."/>
            <person name="Oh Y.-L."/>
            <person name="Kong W.-S."/>
            <person name="Choi I.-G."/>
        </authorList>
    </citation>
    <scope>NUCLEOTIDE SEQUENCE [LARGE SCALE GENOMIC DNA]</scope>
    <source>
        <strain evidence="1 2">9006-11</strain>
    </source>
</reference>
<proteinExistence type="predicted"/>
<keyword evidence="2" id="KW-1185">Reference proteome</keyword>
<name>A0A1C7MMM9_GRIFR</name>
<gene>
    <name evidence="1" type="ORF">A0H81_01885</name>
</gene>
<comment type="caution">
    <text evidence="1">The sequence shown here is derived from an EMBL/GenBank/DDBJ whole genome shotgun (WGS) entry which is preliminary data.</text>
</comment>
<accession>A0A1C7MMM9</accession>
<organism evidence="1 2">
    <name type="scientific">Grifola frondosa</name>
    <name type="common">Maitake</name>
    <name type="synonym">Polyporus frondosus</name>
    <dbReference type="NCBI Taxonomy" id="5627"/>
    <lineage>
        <taxon>Eukaryota</taxon>
        <taxon>Fungi</taxon>
        <taxon>Dikarya</taxon>
        <taxon>Basidiomycota</taxon>
        <taxon>Agaricomycotina</taxon>
        <taxon>Agaricomycetes</taxon>
        <taxon>Polyporales</taxon>
        <taxon>Grifolaceae</taxon>
        <taxon>Grifola</taxon>
    </lineage>
</organism>
<evidence type="ECO:0000313" key="1">
    <source>
        <dbReference type="EMBL" id="OBZ78111.1"/>
    </source>
</evidence>
<protein>
    <submittedName>
        <fullName evidence="1">Uncharacterized protein</fullName>
    </submittedName>
</protein>
<dbReference type="EMBL" id="LUGG01000002">
    <property type="protein sequence ID" value="OBZ78111.1"/>
    <property type="molecule type" value="Genomic_DNA"/>
</dbReference>
<sequence>MAWRTSESGTITKRVAILALRYDVLCCRTSPGLRARVLRLSKLYIPGCRCHKDGASHSLSVFPVAERQFLWIRHS</sequence>
<dbReference type="AlphaFoldDB" id="A0A1C7MMM9"/>